<dbReference type="PANTHER" id="PTHR40980">
    <property type="entry name" value="PLUG DOMAIN-CONTAINING PROTEIN"/>
    <property type="match status" value="1"/>
</dbReference>
<dbReference type="Proteomes" id="UP001597203">
    <property type="component" value="Unassembled WGS sequence"/>
</dbReference>
<gene>
    <name evidence="4" type="ORF">ACFQ24_05010</name>
</gene>
<dbReference type="InterPro" id="IPR037066">
    <property type="entry name" value="Plug_dom_sf"/>
</dbReference>
<comment type="caution">
    <text evidence="4">The sequence shown here is derived from an EMBL/GenBank/DDBJ whole genome shotgun (WGS) entry which is preliminary data.</text>
</comment>
<dbReference type="EMBL" id="JBHTLS010000085">
    <property type="protein sequence ID" value="MFD1104243.1"/>
    <property type="molecule type" value="Genomic_DNA"/>
</dbReference>
<dbReference type="Gene3D" id="2.170.130.10">
    <property type="entry name" value="TonB-dependent receptor, plug domain"/>
    <property type="match status" value="1"/>
</dbReference>
<keyword evidence="1" id="KW-1134">Transmembrane beta strand</keyword>
<reference evidence="5" key="1">
    <citation type="journal article" date="2019" name="Int. J. Syst. Evol. Microbiol.">
        <title>The Global Catalogue of Microorganisms (GCM) 10K type strain sequencing project: providing services to taxonomists for standard genome sequencing and annotation.</title>
        <authorList>
            <consortium name="The Broad Institute Genomics Platform"/>
            <consortium name="The Broad Institute Genome Sequencing Center for Infectious Disease"/>
            <person name="Wu L."/>
            <person name="Ma J."/>
        </authorList>
    </citation>
    <scope>NUCLEOTIDE SEQUENCE [LARGE SCALE GENOMIC DNA]</scope>
    <source>
        <strain evidence="5">CCUG 54329</strain>
    </source>
</reference>
<keyword evidence="5" id="KW-1185">Reference proteome</keyword>
<feature type="domain" description="TonB-dependent receptor plug" evidence="3">
    <location>
        <begin position="68"/>
        <end position="167"/>
    </location>
</feature>
<evidence type="ECO:0000256" key="1">
    <source>
        <dbReference type="PROSITE-ProRule" id="PRU01360"/>
    </source>
</evidence>
<protein>
    <submittedName>
        <fullName evidence="4">TonB-dependent receptor plug domain-containing protein</fullName>
    </submittedName>
</protein>
<evidence type="ECO:0000313" key="4">
    <source>
        <dbReference type="EMBL" id="MFD1104243.1"/>
    </source>
</evidence>
<name>A0ABW3NY85_9SPHN</name>
<proteinExistence type="inferred from homology"/>
<accession>A0ABW3NY85</accession>
<dbReference type="PANTHER" id="PTHR40980:SF3">
    <property type="entry name" value="TONB-DEPENDENT RECEPTOR-LIKE BETA-BARREL DOMAIN-CONTAINING PROTEIN"/>
    <property type="match status" value="1"/>
</dbReference>
<keyword evidence="1" id="KW-0812">Transmembrane</keyword>
<dbReference type="PROSITE" id="PS52016">
    <property type="entry name" value="TONB_DEPENDENT_REC_3"/>
    <property type="match status" value="1"/>
</dbReference>
<dbReference type="RefSeq" id="WP_380909431.1">
    <property type="nucleotide sequence ID" value="NZ_JBHTLS010000085.1"/>
</dbReference>
<evidence type="ECO:0000313" key="5">
    <source>
        <dbReference type="Proteomes" id="UP001597203"/>
    </source>
</evidence>
<keyword evidence="1" id="KW-0813">Transport</keyword>
<feature type="signal peptide" evidence="2">
    <location>
        <begin position="1"/>
        <end position="33"/>
    </location>
</feature>
<comment type="similarity">
    <text evidence="1">Belongs to the TonB-dependent receptor family.</text>
</comment>
<organism evidence="4 5">
    <name type="scientific">Sphingobium olei</name>
    <dbReference type="NCBI Taxonomy" id="420955"/>
    <lineage>
        <taxon>Bacteria</taxon>
        <taxon>Pseudomonadati</taxon>
        <taxon>Pseudomonadota</taxon>
        <taxon>Alphaproteobacteria</taxon>
        <taxon>Sphingomonadales</taxon>
        <taxon>Sphingomonadaceae</taxon>
        <taxon>Sphingobium</taxon>
    </lineage>
</organism>
<dbReference type="SUPFAM" id="SSF56935">
    <property type="entry name" value="Porins"/>
    <property type="match status" value="1"/>
</dbReference>
<evidence type="ECO:0000256" key="2">
    <source>
        <dbReference type="SAM" id="SignalP"/>
    </source>
</evidence>
<keyword evidence="1" id="KW-0998">Cell outer membrane</keyword>
<dbReference type="Pfam" id="PF07715">
    <property type="entry name" value="Plug"/>
    <property type="match status" value="1"/>
</dbReference>
<dbReference type="InterPro" id="IPR012910">
    <property type="entry name" value="Plug_dom"/>
</dbReference>
<dbReference type="InterPro" id="IPR039426">
    <property type="entry name" value="TonB-dep_rcpt-like"/>
</dbReference>
<keyword evidence="2" id="KW-0732">Signal</keyword>
<keyword evidence="4" id="KW-0675">Receptor</keyword>
<feature type="chain" id="PRO_5047462369" evidence="2">
    <location>
        <begin position="34"/>
        <end position="178"/>
    </location>
</feature>
<evidence type="ECO:0000259" key="3">
    <source>
        <dbReference type="Pfam" id="PF07715"/>
    </source>
</evidence>
<sequence length="178" mass="18470">MMGKISIRSDGLLFAGASSLALAICAASTSAFAQDADDSAAKEADPPSDAAIIVTGVRGALQTAAVRKRNADTVMDSITATDIGAFPDKSVAEALQRVPGITVNRFALNTDTAHFTAEPSGVIVRGLPQVRNEFNGRDTFSANSSRGLSWGDVPAELLGGVDVYKSPIQKLLSNTSML</sequence>
<comment type="subcellular location">
    <subcellularLocation>
        <location evidence="1">Cell outer membrane</location>
        <topology evidence="1">Multi-pass membrane protein</topology>
    </subcellularLocation>
</comment>
<keyword evidence="1" id="KW-0472">Membrane</keyword>